<protein>
    <submittedName>
        <fullName evidence="1">Uncharacterized protein</fullName>
    </submittedName>
</protein>
<dbReference type="AlphaFoldDB" id="A0A3P7MW73"/>
<name>A0A3P7MW73_CYLGO</name>
<feature type="non-terminal residue" evidence="1">
    <location>
        <position position="91"/>
    </location>
</feature>
<organism evidence="1 2">
    <name type="scientific">Cylicostephanus goldi</name>
    <name type="common">Nematode worm</name>
    <dbReference type="NCBI Taxonomy" id="71465"/>
    <lineage>
        <taxon>Eukaryota</taxon>
        <taxon>Metazoa</taxon>
        <taxon>Ecdysozoa</taxon>
        <taxon>Nematoda</taxon>
        <taxon>Chromadorea</taxon>
        <taxon>Rhabditida</taxon>
        <taxon>Rhabditina</taxon>
        <taxon>Rhabditomorpha</taxon>
        <taxon>Strongyloidea</taxon>
        <taxon>Strongylidae</taxon>
        <taxon>Cylicostephanus</taxon>
    </lineage>
</organism>
<accession>A0A3P7MW73</accession>
<sequence length="91" mass="9876">MYTNCANFREISQFCLAQDTLFLAFHFNFLLTNGGRAAMICWLLGVLSAWPLLLPIDAGDGAYTPNAADGSCSVTRTMTEVGGSYKDSLTQ</sequence>
<gene>
    <name evidence="1" type="ORF">CGOC_LOCUS10512</name>
</gene>
<dbReference type="EMBL" id="UYRV01111581">
    <property type="protein sequence ID" value="VDN26868.1"/>
    <property type="molecule type" value="Genomic_DNA"/>
</dbReference>
<reference evidence="1 2" key="1">
    <citation type="submission" date="2018-11" db="EMBL/GenBank/DDBJ databases">
        <authorList>
            <consortium name="Pathogen Informatics"/>
        </authorList>
    </citation>
    <scope>NUCLEOTIDE SEQUENCE [LARGE SCALE GENOMIC DNA]</scope>
</reference>
<keyword evidence="2" id="KW-1185">Reference proteome</keyword>
<dbReference type="Proteomes" id="UP000271889">
    <property type="component" value="Unassembled WGS sequence"/>
</dbReference>
<evidence type="ECO:0000313" key="2">
    <source>
        <dbReference type="Proteomes" id="UP000271889"/>
    </source>
</evidence>
<proteinExistence type="predicted"/>
<evidence type="ECO:0000313" key="1">
    <source>
        <dbReference type="EMBL" id="VDN26868.1"/>
    </source>
</evidence>